<keyword evidence="2" id="KW-1185">Reference proteome</keyword>
<dbReference type="Proteomes" id="UP000693981">
    <property type="component" value="Unassembled WGS sequence"/>
</dbReference>
<protein>
    <submittedName>
        <fullName evidence="1">Uncharacterized protein</fullName>
    </submittedName>
</protein>
<evidence type="ECO:0000313" key="2">
    <source>
        <dbReference type="Proteomes" id="UP000693981"/>
    </source>
</evidence>
<accession>A0A8T1WW24</accession>
<sequence>MSHDGVGTAVTFAGSSQIGKWNKMPQLNRLDHLAVIGVTLHTQVLDLYLGHVKLLASLPSSSASRRLADSPAAVVQLDTAILSLAAATTSVETKSDLEALCESPKNSYAASYCTKMLAAAPTTRRLRG</sequence>
<dbReference type="AlphaFoldDB" id="A0A8T1WW24"/>
<name>A0A8T1WW24_9STRA</name>
<comment type="caution">
    <text evidence="1">The sequence shown here is derived from an EMBL/GenBank/DDBJ whole genome shotgun (WGS) entry which is preliminary data.</text>
</comment>
<organism evidence="1 2">
    <name type="scientific">Phytophthora boehmeriae</name>
    <dbReference type="NCBI Taxonomy" id="109152"/>
    <lineage>
        <taxon>Eukaryota</taxon>
        <taxon>Sar</taxon>
        <taxon>Stramenopiles</taxon>
        <taxon>Oomycota</taxon>
        <taxon>Peronosporomycetes</taxon>
        <taxon>Peronosporales</taxon>
        <taxon>Peronosporaceae</taxon>
        <taxon>Phytophthora</taxon>
    </lineage>
</organism>
<dbReference type="OrthoDB" id="159487at2759"/>
<proteinExistence type="predicted"/>
<evidence type="ECO:0000313" key="1">
    <source>
        <dbReference type="EMBL" id="KAG7396438.1"/>
    </source>
</evidence>
<reference evidence="1" key="1">
    <citation type="submission" date="2021-02" db="EMBL/GenBank/DDBJ databases">
        <authorList>
            <person name="Palmer J.M."/>
        </authorList>
    </citation>
    <scope>NUCLEOTIDE SEQUENCE</scope>
    <source>
        <strain evidence="1">SCRP23</strain>
    </source>
</reference>
<dbReference type="EMBL" id="JAGDFL010000155">
    <property type="protein sequence ID" value="KAG7396438.1"/>
    <property type="molecule type" value="Genomic_DNA"/>
</dbReference>
<gene>
    <name evidence="1" type="ORF">PHYBOEH_002255</name>
</gene>